<accession>A0A3N4LWD6</accession>
<proteinExistence type="predicted"/>
<feature type="region of interest" description="Disordered" evidence="1">
    <location>
        <begin position="1"/>
        <end position="38"/>
    </location>
</feature>
<protein>
    <submittedName>
        <fullName evidence="2">Uncharacterized protein</fullName>
    </submittedName>
</protein>
<keyword evidence="3" id="KW-1185">Reference proteome</keyword>
<feature type="compositionally biased region" description="Pro residues" evidence="1">
    <location>
        <begin position="7"/>
        <end position="23"/>
    </location>
</feature>
<evidence type="ECO:0000256" key="1">
    <source>
        <dbReference type="SAM" id="MobiDB-lite"/>
    </source>
</evidence>
<dbReference type="InParanoid" id="A0A3N4LWD6"/>
<gene>
    <name evidence="2" type="ORF">L211DRAFT_836811</name>
</gene>
<organism evidence="2 3">
    <name type="scientific">Terfezia boudieri ATCC MYA-4762</name>
    <dbReference type="NCBI Taxonomy" id="1051890"/>
    <lineage>
        <taxon>Eukaryota</taxon>
        <taxon>Fungi</taxon>
        <taxon>Dikarya</taxon>
        <taxon>Ascomycota</taxon>
        <taxon>Pezizomycotina</taxon>
        <taxon>Pezizomycetes</taxon>
        <taxon>Pezizales</taxon>
        <taxon>Pezizaceae</taxon>
        <taxon>Terfezia</taxon>
    </lineage>
</organism>
<evidence type="ECO:0000313" key="2">
    <source>
        <dbReference type="EMBL" id="RPB24951.1"/>
    </source>
</evidence>
<feature type="compositionally biased region" description="Low complexity" evidence="1">
    <location>
        <begin position="67"/>
        <end position="88"/>
    </location>
</feature>
<evidence type="ECO:0000313" key="3">
    <source>
        <dbReference type="Proteomes" id="UP000267821"/>
    </source>
</evidence>
<name>A0A3N4LWD6_9PEZI</name>
<reference evidence="2 3" key="1">
    <citation type="journal article" date="2018" name="Nat. Ecol. Evol.">
        <title>Pezizomycetes genomes reveal the molecular basis of ectomycorrhizal truffle lifestyle.</title>
        <authorList>
            <person name="Murat C."/>
            <person name="Payen T."/>
            <person name="Noel B."/>
            <person name="Kuo A."/>
            <person name="Morin E."/>
            <person name="Chen J."/>
            <person name="Kohler A."/>
            <person name="Krizsan K."/>
            <person name="Balestrini R."/>
            <person name="Da Silva C."/>
            <person name="Montanini B."/>
            <person name="Hainaut M."/>
            <person name="Levati E."/>
            <person name="Barry K.W."/>
            <person name="Belfiori B."/>
            <person name="Cichocki N."/>
            <person name="Clum A."/>
            <person name="Dockter R.B."/>
            <person name="Fauchery L."/>
            <person name="Guy J."/>
            <person name="Iotti M."/>
            <person name="Le Tacon F."/>
            <person name="Lindquist E.A."/>
            <person name="Lipzen A."/>
            <person name="Malagnac F."/>
            <person name="Mello A."/>
            <person name="Molinier V."/>
            <person name="Miyauchi S."/>
            <person name="Poulain J."/>
            <person name="Riccioni C."/>
            <person name="Rubini A."/>
            <person name="Sitrit Y."/>
            <person name="Splivallo R."/>
            <person name="Traeger S."/>
            <person name="Wang M."/>
            <person name="Zifcakova L."/>
            <person name="Wipf D."/>
            <person name="Zambonelli A."/>
            <person name="Paolocci F."/>
            <person name="Nowrousian M."/>
            <person name="Ottonello S."/>
            <person name="Baldrian P."/>
            <person name="Spatafora J.W."/>
            <person name="Henrissat B."/>
            <person name="Nagy L.G."/>
            <person name="Aury J.M."/>
            <person name="Wincker P."/>
            <person name="Grigoriev I.V."/>
            <person name="Bonfante P."/>
            <person name="Martin F.M."/>
        </authorList>
    </citation>
    <scope>NUCLEOTIDE SEQUENCE [LARGE SCALE GENOMIC DNA]</scope>
    <source>
        <strain evidence="2 3">ATCC MYA-4762</strain>
    </source>
</reference>
<dbReference type="EMBL" id="ML121539">
    <property type="protein sequence ID" value="RPB24951.1"/>
    <property type="molecule type" value="Genomic_DNA"/>
</dbReference>
<feature type="region of interest" description="Disordered" evidence="1">
    <location>
        <begin position="62"/>
        <end position="101"/>
    </location>
</feature>
<dbReference type="AlphaFoldDB" id="A0A3N4LWD6"/>
<dbReference type="Proteomes" id="UP000267821">
    <property type="component" value="Unassembled WGS sequence"/>
</dbReference>
<sequence length="120" mass="12388">MSTSSSPSPPPSSSSPPPPPPLPSSTSATSAKARPILTTTPASQRFAAFLAAHSPKCKCKVDVGGDSKVTSNGSSSSTTSPALISTPSYTPVQQHGQKRVSISPEFPPVQFMELSLAWYS</sequence>